<sequence length="219" mass="25076">MLTDSTNSSNSSTNNLDSTPVTTKKRSWVWLSNYATKLNTNSPKCYLCSSSNLINLYNGSTNGVSKHLLNKHGITEKSKGPAEASKRIRLDFDDENNEENSDQSNQTDEYTASKSKIEKINEKKLAFIINNNLPFSIVDSEKFQELINTIRNSYFKLPLKNEKNTGEIYYLVRSFDDKGKSKDIRIEENEKNQVEEQNKIKEKTLIPLINRFKNFSDLG</sequence>
<comment type="subcellular location">
    <subcellularLocation>
        <location evidence="1">Nucleus</location>
    </subcellularLocation>
</comment>
<evidence type="ECO:0000256" key="2">
    <source>
        <dbReference type="ARBA" id="ARBA00022723"/>
    </source>
</evidence>
<keyword evidence="4" id="KW-0862">Zinc</keyword>
<evidence type="ECO:0000256" key="5">
    <source>
        <dbReference type="ARBA" id="ARBA00023242"/>
    </source>
</evidence>
<protein>
    <recommendedName>
        <fullName evidence="9">BED-type domain-containing protein</fullName>
    </recommendedName>
</protein>
<evidence type="ECO:0000256" key="1">
    <source>
        <dbReference type="ARBA" id="ARBA00004123"/>
    </source>
</evidence>
<feature type="region of interest" description="Disordered" evidence="6">
    <location>
        <begin position="75"/>
        <end position="113"/>
    </location>
</feature>
<dbReference type="GO" id="GO:0005634">
    <property type="term" value="C:nucleus"/>
    <property type="evidence" value="ECO:0007669"/>
    <property type="project" value="UniProtKB-SubCell"/>
</dbReference>
<reference evidence="7" key="1">
    <citation type="submission" date="2021-02" db="EMBL/GenBank/DDBJ databases">
        <authorList>
            <person name="Nowell W R."/>
        </authorList>
    </citation>
    <scope>NUCLEOTIDE SEQUENCE</scope>
    <source>
        <strain evidence="7">Ploen Becks lab</strain>
    </source>
</reference>
<dbReference type="PANTHER" id="PTHR46481:SF10">
    <property type="entry name" value="ZINC FINGER BED DOMAIN-CONTAINING PROTEIN 39"/>
    <property type="match status" value="1"/>
</dbReference>
<proteinExistence type="predicted"/>
<name>A0A814CHG1_9BILA</name>
<evidence type="ECO:0008006" key="9">
    <source>
        <dbReference type="Google" id="ProtNLM"/>
    </source>
</evidence>
<gene>
    <name evidence="7" type="ORF">OXX778_LOCUS13390</name>
</gene>
<keyword evidence="2" id="KW-0479">Metal-binding</keyword>
<dbReference type="Proteomes" id="UP000663879">
    <property type="component" value="Unassembled WGS sequence"/>
</dbReference>
<accession>A0A814CHG1</accession>
<dbReference type="InterPro" id="IPR052035">
    <property type="entry name" value="ZnF_BED_domain_contain"/>
</dbReference>
<organism evidence="7 8">
    <name type="scientific">Brachionus calyciflorus</name>
    <dbReference type="NCBI Taxonomy" id="104777"/>
    <lineage>
        <taxon>Eukaryota</taxon>
        <taxon>Metazoa</taxon>
        <taxon>Spiralia</taxon>
        <taxon>Gnathifera</taxon>
        <taxon>Rotifera</taxon>
        <taxon>Eurotatoria</taxon>
        <taxon>Monogononta</taxon>
        <taxon>Pseudotrocha</taxon>
        <taxon>Ploima</taxon>
        <taxon>Brachionidae</taxon>
        <taxon>Brachionus</taxon>
    </lineage>
</organism>
<keyword evidence="3" id="KW-0863">Zinc-finger</keyword>
<evidence type="ECO:0000313" key="8">
    <source>
        <dbReference type="Proteomes" id="UP000663879"/>
    </source>
</evidence>
<comment type="caution">
    <text evidence="7">The sequence shown here is derived from an EMBL/GenBank/DDBJ whole genome shotgun (WGS) entry which is preliminary data.</text>
</comment>
<dbReference type="OrthoDB" id="10226763at2759"/>
<feature type="compositionally biased region" description="Basic and acidic residues" evidence="6">
    <location>
        <begin position="75"/>
        <end position="91"/>
    </location>
</feature>
<feature type="compositionally biased region" description="Low complexity" evidence="6">
    <location>
        <begin position="1"/>
        <end position="19"/>
    </location>
</feature>
<evidence type="ECO:0000256" key="6">
    <source>
        <dbReference type="SAM" id="MobiDB-lite"/>
    </source>
</evidence>
<dbReference type="PANTHER" id="PTHR46481">
    <property type="entry name" value="ZINC FINGER BED DOMAIN-CONTAINING PROTEIN 4"/>
    <property type="match status" value="1"/>
</dbReference>
<evidence type="ECO:0000256" key="4">
    <source>
        <dbReference type="ARBA" id="ARBA00022833"/>
    </source>
</evidence>
<keyword evidence="5" id="KW-0539">Nucleus</keyword>
<keyword evidence="8" id="KW-1185">Reference proteome</keyword>
<dbReference type="AlphaFoldDB" id="A0A814CHG1"/>
<feature type="region of interest" description="Disordered" evidence="6">
    <location>
        <begin position="1"/>
        <end position="20"/>
    </location>
</feature>
<feature type="compositionally biased region" description="Acidic residues" evidence="6">
    <location>
        <begin position="92"/>
        <end position="101"/>
    </location>
</feature>
<evidence type="ECO:0000256" key="3">
    <source>
        <dbReference type="ARBA" id="ARBA00022771"/>
    </source>
</evidence>
<dbReference type="GO" id="GO:0008270">
    <property type="term" value="F:zinc ion binding"/>
    <property type="evidence" value="ECO:0007669"/>
    <property type="project" value="UniProtKB-KW"/>
</dbReference>
<evidence type="ECO:0000313" key="7">
    <source>
        <dbReference type="EMBL" id="CAF0940271.1"/>
    </source>
</evidence>
<dbReference type="EMBL" id="CAJNOC010002562">
    <property type="protein sequence ID" value="CAF0940271.1"/>
    <property type="molecule type" value="Genomic_DNA"/>
</dbReference>